<comment type="caution">
    <text evidence="13">The sequence shown here is derived from an EMBL/GenBank/DDBJ whole genome shotgun (WGS) entry which is preliminary data.</text>
</comment>
<keyword evidence="3 7" id="KW-0349">Heme</keyword>
<dbReference type="PANTHER" id="PTHR31356">
    <property type="entry name" value="THYLAKOID LUMENAL 29 KDA PROTEIN, CHLOROPLASTIC-RELATED"/>
    <property type="match status" value="1"/>
</dbReference>
<dbReference type="OrthoDB" id="2113341at2759"/>
<dbReference type="Gene3D" id="1.25.40.20">
    <property type="entry name" value="Ankyrin repeat-containing domain"/>
    <property type="match status" value="1"/>
</dbReference>
<dbReference type="InterPro" id="IPR002110">
    <property type="entry name" value="Ankyrin_rpt"/>
</dbReference>
<sequence>MFGKTLALLAFTAIAEASGGCPAIWSTIASDLSKSFIGSNGCTDLARGAIRFAFHDSGSYSSKTPAYAPATGGADGSLLLSSAEISREENAGLQQYYAFLLGKYDQYKSQVGAADLVQFAASVAIVSCPGGPKVQTVVGRKDTSTPAPDNLLPKAFGPGAAQQVLIQLFEDKGISQPELAALIGAHTASKAVAQEQYGVPFDGPQDSTPTQWDVTYYSETDSHPKGVYSFESDINLSNPNATVGQVFQSFVNSQSKWNAAFAPAMAHLSVLGISESDQANFIDCTSAVPSGSNARLIRAAPINEESPYDEEEPEVELATSREALSDEDIITAAVGLLDLGQDNKISLISHCVCNEVEDVRQILRRAKDPHTLIAKRDLPGDKPILLATCEEGHIDVVRLLLEYSPPLEAKDNDGNTALFQAISYGWGRITSLLIEAGASTEGINSTGQSVLEAIREALRKHWRLREVELRLAHAENDTTLKRWRNRELEIRALENILEQCEIREAKQRAEQKWESLLLGSEAIRSRRVSSFQLTVAVCALR</sequence>
<dbReference type="PRINTS" id="PR00462">
    <property type="entry name" value="LIGNINASE"/>
</dbReference>
<accession>A0A9P8GK33</accession>
<evidence type="ECO:0000256" key="2">
    <source>
        <dbReference type="ARBA" id="ARBA00022559"/>
    </source>
</evidence>
<protein>
    <recommendedName>
        <fullName evidence="11">Peroxidase</fullName>
        <ecNumber evidence="11">1.11.1.-</ecNumber>
    </recommendedName>
</protein>
<dbReference type="PANTHER" id="PTHR31356:SF66">
    <property type="entry name" value="CATALASE-PEROXIDASE"/>
    <property type="match status" value="1"/>
</dbReference>
<evidence type="ECO:0000256" key="3">
    <source>
        <dbReference type="ARBA" id="ARBA00022617"/>
    </source>
</evidence>
<evidence type="ECO:0000256" key="8">
    <source>
        <dbReference type="PIRSR" id="PIRSR601621-3"/>
    </source>
</evidence>
<comment type="cofactor">
    <cofactor evidence="7">
        <name>heme b</name>
        <dbReference type="ChEBI" id="CHEBI:60344"/>
    </cofactor>
    <text evidence="7">Binds 1 heme b (iron(II)-protoporphyrin IX) group per subunit.</text>
</comment>
<dbReference type="GO" id="GO:0020037">
    <property type="term" value="F:heme binding"/>
    <property type="evidence" value="ECO:0007669"/>
    <property type="project" value="UniProtKB-UniRule"/>
</dbReference>
<evidence type="ECO:0000256" key="4">
    <source>
        <dbReference type="ARBA" id="ARBA00023002"/>
    </source>
</evidence>
<dbReference type="EMBL" id="JAHFYH010000014">
    <property type="protein sequence ID" value="KAH0225576.1"/>
    <property type="molecule type" value="Genomic_DNA"/>
</dbReference>
<keyword evidence="5" id="KW-0325">Glycoprotein</keyword>
<evidence type="ECO:0000259" key="12">
    <source>
        <dbReference type="PROSITE" id="PS50873"/>
    </source>
</evidence>
<feature type="binding site" evidence="7">
    <location>
        <position position="75"/>
    </location>
    <ligand>
        <name>Ca(2+)</name>
        <dbReference type="ChEBI" id="CHEBI:29108"/>
        <label>1</label>
    </ligand>
</feature>
<keyword evidence="10" id="KW-0040">ANK repeat</keyword>
<dbReference type="SUPFAM" id="SSF48113">
    <property type="entry name" value="Heme-dependent peroxidases"/>
    <property type="match status" value="1"/>
</dbReference>
<feature type="binding site" evidence="7">
    <location>
        <position position="206"/>
    </location>
    <ligand>
        <name>Ca(2+)</name>
        <dbReference type="ChEBI" id="CHEBI:29108"/>
        <label>2</label>
    </ligand>
</feature>
<organism evidence="13 14">
    <name type="scientific">Aureobasidium melanogenum</name>
    <name type="common">Aureobasidium pullulans var. melanogenum</name>
    <dbReference type="NCBI Taxonomy" id="46634"/>
    <lineage>
        <taxon>Eukaryota</taxon>
        <taxon>Fungi</taxon>
        <taxon>Dikarya</taxon>
        <taxon>Ascomycota</taxon>
        <taxon>Pezizomycotina</taxon>
        <taxon>Dothideomycetes</taxon>
        <taxon>Dothideomycetidae</taxon>
        <taxon>Dothideales</taxon>
        <taxon>Saccotheciaceae</taxon>
        <taxon>Aureobasidium</taxon>
    </lineage>
</organism>
<dbReference type="Gene3D" id="1.10.420.10">
    <property type="entry name" value="Peroxidase, domain 2"/>
    <property type="match status" value="1"/>
</dbReference>
<keyword evidence="2 11" id="KW-0575">Peroxidase</keyword>
<keyword evidence="7 11" id="KW-0479">Metal-binding</keyword>
<feature type="site" description="Transition state stabilizer" evidence="8">
    <location>
        <position position="51"/>
    </location>
</feature>
<feature type="active site" description="Proton acceptor" evidence="6">
    <location>
        <position position="55"/>
    </location>
</feature>
<comment type="similarity">
    <text evidence="1 11">Belongs to the peroxidase family. Ligninase subfamily.</text>
</comment>
<evidence type="ECO:0000256" key="10">
    <source>
        <dbReference type="PROSITE-ProRule" id="PRU00023"/>
    </source>
</evidence>
<dbReference type="EC" id="1.11.1.-" evidence="11"/>
<feature type="binding site" evidence="7">
    <location>
        <position position="187"/>
    </location>
    <ligand>
        <name>Ca(2+)</name>
        <dbReference type="ChEBI" id="CHEBI:29108"/>
        <label>2</label>
    </ligand>
</feature>
<keyword evidence="11" id="KW-0732">Signal</keyword>
<feature type="domain" description="Plant heme peroxidase family profile" evidence="12">
    <location>
        <begin position="45"/>
        <end position="298"/>
    </location>
</feature>
<feature type="chain" id="PRO_5040538675" description="Peroxidase" evidence="11">
    <location>
        <begin position="18"/>
        <end position="541"/>
    </location>
</feature>
<feature type="binding site" evidence="7">
    <location>
        <position position="208"/>
    </location>
    <ligand>
        <name>Ca(2+)</name>
        <dbReference type="ChEBI" id="CHEBI:29108"/>
        <label>2</label>
    </ligand>
</feature>
<evidence type="ECO:0000256" key="1">
    <source>
        <dbReference type="ARBA" id="ARBA00006089"/>
    </source>
</evidence>
<dbReference type="PROSITE" id="PS50873">
    <property type="entry name" value="PEROXIDASE_4"/>
    <property type="match status" value="1"/>
</dbReference>
<evidence type="ECO:0000256" key="7">
    <source>
        <dbReference type="PIRSR" id="PIRSR601621-2"/>
    </source>
</evidence>
<dbReference type="Pfam" id="PF00141">
    <property type="entry name" value="peroxidase"/>
    <property type="match status" value="1"/>
</dbReference>
<dbReference type="Pfam" id="PF12796">
    <property type="entry name" value="Ank_2"/>
    <property type="match status" value="1"/>
</dbReference>
<dbReference type="GO" id="GO:0046872">
    <property type="term" value="F:metal ion binding"/>
    <property type="evidence" value="ECO:0007669"/>
    <property type="project" value="UniProtKB-UniRule"/>
</dbReference>
<dbReference type="PRINTS" id="PR00458">
    <property type="entry name" value="PEROXIDASE"/>
</dbReference>
<name>A0A9P8GK33_AURME</name>
<dbReference type="InterPro" id="IPR044831">
    <property type="entry name" value="Ccp1-like"/>
</dbReference>
<feature type="binding site" description="axial binding residue" evidence="7">
    <location>
        <position position="186"/>
    </location>
    <ligand>
        <name>heme b</name>
        <dbReference type="ChEBI" id="CHEBI:60344"/>
    </ligand>
    <ligandPart>
        <name>Fe</name>
        <dbReference type="ChEBI" id="CHEBI:18248"/>
    </ligandPart>
</feature>
<feature type="repeat" description="ANK" evidence="10">
    <location>
        <begin position="413"/>
        <end position="445"/>
    </location>
</feature>
<feature type="signal peptide" evidence="11">
    <location>
        <begin position="1"/>
        <end position="17"/>
    </location>
</feature>
<dbReference type="Proteomes" id="UP000767238">
    <property type="component" value="Unassembled WGS sequence"/>
</dbReference>
<evidence type="ECO:0000256" key="6">
    <source>
        <dbReference type="PIRSR" id="PIRSR601621-1"/>
    </source>
</evidence>
<reference evidence="13" key="1">
    <citation type="journal article" date="2021" name="J Fungi (Basel)">
        <title>Virulence traits and population genomics of the black yeast Aureobasidium melanogenum.</title>
        <authorList>
            <person name="Cernosa A."/>
            <person name="Sun X."/>
            <person name="Gostincar C."/>
            <person name="Fang C."/>
            <person name="Gunde-Cimerman N."/>
            <person name="Song Z."/>
        </authorList>
    </citation>
    <scope>NUCLEOTIDE SEQUENCE</scope>
    <source>
        <strain evidence="13">EXF-8016</strain>
    </source>
</reference>
<keyword evidence="4 11" id="KW-0560">Oxidoreductase</keyword>
<dbReference type="InterPro" id="IPR036770">
    <property type="entry name" value="Ankyrin_rpt-contain_sf"/>
</dbReference>
<dbReference type="GO" id="GO:0034599">
    <property type="term" value="P:cellular response to oxidative stress"/>
    <property type="evidence" value="ECO:0007669"/>
    <property type="project" value="InterPro"/>
</dbReference>
<evidence type="ECO:0000256" key="11">
    <source>
        <dbReference type="RuleBase" id="RU363051"/>
    </source>
</evidence>
<dbReference type="SUPFAM" id="SSF48403">
    <property type="entry name" value="Ankyrin repeat"/>
    <property type="match status" value="1"/>
</dbReference>
<dbReference type="GO" id="GO:0042744">
    <property type="term" value="P:hydrogen peroxide catabolic process"/>
    <property type="evidence" value="ECO:0007669"/>
    <property type="project" value="TreeGrafter"/>
</dbReference>
<dbReference type="InterPro" id="IPR010255">
    <property type="entry name" value="Haem_peroxidase_sf"/>
</dbReference>
<dbReference type="Gene3D" id="1.10.520.10">
    <property type="match status" value="1"/>
</dbReference>
<evidence type="ECO:0000313" key="14">
    <source>
        <dbReference type="Proteomes" id="UP000767238"/>
    </source>
</evidence>
<gene>
    <name evidence="13" type="ORF">KCV03_g2933</name>
</gene>
<comment type="cofactor">
    <cofactor evidence="7 11">
        <name>Ca(2+)</name>
        <dbReference type="ChEBI" id="CHEBI:29108"/>
    </cofactor>
    <text evidence="7 11">Binds 2 calcium ions per subunit.</text>
</comment>
<proteinExistence type="inferred from homology"/>
<dbReference type="InterPro" id="IPR001621">
    <property type="entry name" value="Ligninase"/>
</dbReference>
<reference evidence="13" key="2">
    <citation type="submission" date="2021-08" db="EMBL/GenBank/DDBJ databases">
        <authorList>
            <person name="Gostincar C."/>
            <person name="Sun X."/>
            <person name="Song Z."/>
            <person name="Gunde-Cimerman N."/>
        </authorList>
    </citation>
    <scope>NUCLEOTIDE SEQUENCE</scope>
    <source>
        <strain evidence="13">EXF-8016</strain>
    </source>
</reference>
<feature type="binding site" evidence="7">
    <location>
        <position position="56"/>
    </location>
    <ligand>
        <name>Ca(2+)</name>
        <dbReference type="ChEBI" id="CHEBI:29108"/>
        <label>1</label>
    </ligand>
</feature>
<dbReference type="PROSITE" id="PS50088">
    <property type="entry name" value="ANK_REPEAT"/>
    <property type="match status" value="1"/>
</dbReference>
<dbReference type="GO" id="GO:0000302">
    <property type="term" value="P:response to reactive oxygen species"/>
    <property type="evidence" value="ECO:0007669"/>
    <property type="project" value="TreeGrafter"/>
</dbReference>
<feature type="binding site" evidence="7">
    <location>
        <position position="213"/>
    </location>
    <ligand>
        <name>Ca(2+)</name>
        <dbReference type="ChEBI" id="CHEBI:29108"/>
        <label>2</label>
    </ligand>
</feature>
<feature type="non-terminal residue" evidence="13">
    <location>
        <position position="1"/>
    </location>
</feature>
<evidence type="ECO:0000313" key="13">
    <source>
        <dbReference type="EMBL" id="KAH0225576.1"/>
    </source>
</evidence>
<feature type="disulfide bond" evidence="9">
    <location>
        <begin position="42"/>
        <end position="128"/>
    </location>
</feature>
<feature type="binding site" evidence="7">
    <location>
        <position position="73"/>
    </location>
    <ligand>
        <name>Ca(2+)</name>
        <dbReference type="ChEBI" id="CHEBI:29108"/>
        <label>1</label>
    </ligand>
</feature>
<feature type="binding site" evidence="7">
    <location>
        <position position="77"/>
    </location>
    <ligand>
        <name>Ca(2+)</name>
        <dbReference type="ChEBI" id="CHEBI:29108"/>
        <label>1</label>
    </ligand>
</feature>
<dbReference type="GO" id="GO:0004601">
    <property type="term" value="F:peroxidase activity"/>
    <property type="evidence" value="ECO:0007669"/>
    <property type="project" value="UniProtKB-KW"/>
</dbReference>
<evidence type="ECO:0000256" key="5">
    <source>
        <dbReference type="ARBA" id="ARBA00023180"/>
    </source>
</evidence>
<evidence type="ECO:0000256" key="9">
    <source>
        <dbReference type="PIRSR" id="PIRSR601621-4"/>
    </source>
</evidence>
<dbReference type="InterPro" id="IPR002016">
    <property type="entry name" value="Haem_peroxidase"/>
</dbReference>
<keyword evidence="7 11" id="KW-0106">Calcium</keyword>
<keyword evidence="9" id="KW-1015">Disulfide bond</keyword>
<dbReference type="AlphaFoldDB" id="A0A9P8GK33"/>
<keyword evidence="7" id="KW-0408">Iron</keyword>